<evidence type="ECO:0000259" key="3">
    <source>
        <dbReference type="Pfam" id="PF01551"/>
    </source>
</evidence>
<keyword evidence="2" id="KW-0472">Membrane</keyword>
<name>A0A1F6T7S1_9PROT</name>
<reference evidence="4 5" key="1">
    <citation type="journal article" date="2016" name="Nat. Commun.">
        <title>Thousands of microbial genomes shed light on interconnected biogeochemical processes in an aquifer system.</title>
        <authorList>
            <person name="Anantharaman K."/>
            <person name="Brown C.T."/>
            <person name="Hug L.A."/>
            <person name="Sharon I."/>
            <person name="Castelle C.J."/>
            <person name="Probst A.J."/>
            <person name="Thomas B.C."/>
            <person name="Singh A."/>
            <person name="Wilkins M.J."/>
            <person name="Karaoz U."/>
            <person name="Brodie E.L."/>
            <person name="Williams K.H."/>
            <person name="Hubbard S.S."/>
            <person name="Banfield J.F."/>
        </authorList>
    </citation>
    <scope>NUCLEOTIDE SEQUENCE [LARGE SCALE GENOMIC DNA]</scope>
</reference>
<dbReference type="PANTHER" id="PTHR21666">
    <property type="entry name" value="PEPTIDASE-RELATED"/>
    <property type="match status" value="1"/>
</dbReference>
<feature type="transmembrane region" description="Helical" evidence="2">
    <location>
        <begin position="21"/>
        <end position="40"/>
    </location>
</feature>
<evidence type="ECO:0000313" key="4">
    <source>
        <dbReference type="EMBL" id="OGI41095.1"/>
    </source>
</evidence>
<dbReference type="InterPro" id="IPR016047">
    <property type="entry name" value="M23ase_b-sheet_dom"/>
</dbReference>
<keyword evidence="2" id="KW-0812">Transmembrane</keyword>
<dbReference type="GO" id="GO:0004222">
    <property type="term" value="F:metalloendopeptidase activity"/>
    <property type="evidence" value="ECO:0007669"/>
    <property type="project" value="TreeGrafter"/>
</dbReference>
<gene>
    <name evidence="4" type="ORF">A2V91_01845</name>
</gene>
<dbReference type="Gene3D" id="2.70.70.10">
    <property type="entry name" value="Glucose Permease (Domain IIA)"/>
    <property type="match status" value="1"/>
</dbReference>
<proteinExistence type="predicted"/>
<sequence length="310" mass="33566">MNIILVPAGKGQNTSLSHRHALAALAVLLALAVLTGTISYKVNAMLYGETRGTEELRAHERQLAEQRREIETAKRDAELHLNALAQRLGTMQAQMLRLNALGQRLTHMAGLDKKEFNFTEEPARGGPLNTAQLTNASVPDFLGTLEQLSGQIEKKTGHLSVLEDVMIEREMRAAASPIGWPVQSGWVSSAFGLRADPFTGQTSYHDGVDIASGLGTPIKALSRGVVAFAGEKQGREGYGLIVEINHGNGFVTRYAHLRQVLVKAGDQVEKGRAVALVGSSGRSTGPHLHFEVVRDGRHVNPRPFLRPPQG</sequence>
<feature type="coiled-coil region" evidence="1">
    <location>
        <begin position="49"/>
        <end position="87"/>
    </location>
</feature>
<keyword evidence="1" id="KW-0175">Coiled coil</keyword>
<protein>
    <recommendedName>
        <fullName evidence="3">M23ase beta-sheet core domain-containing protein</fullName>
    </recommendedName>
</protein>
<dbReference type="SUPFAM" id="SSF51261">
    <property type="entry name" value="Duplicated hybrid motif"/>
    <property type="match status" value="1"/>
</dbReference>
<evidence type="ECO:0000256" key="2">
    <source>
        <dbReference type="SAM" id="Phobius"/>
    </source>
</evidence>
<dbReference type="InterPro" id="IPR050570">
    <property type="entry name" value="Cell_wall_metabolism_enzyme"/>
</dbReference>
<keyword evidence="2" id="KW-1133">Transmembrane helix</keyword>
<comment type="caution">
    <text evidence="4">The sequence shown here is derived from an EMBL/GenBank/DDBJ whole genome shotgun (WGS) entry which is preliminary data.</text>
</comment>
<organism evidence="4 5">
    <name type="scientific">Candidatus Muproteobacteria bacterium RBG_16_64_10</name>
    <dbReference type="NCBI Taxonomy" id="1817757"/>
    <lineage>
        <taxon>Bacteria</taxon>
        <taxon>Pseudomonadati</taxon>
        <taxon>Pseudomonadota</taxon>
        <taxon>Candidatus Muproteobacteria</taxon>
    </lineage>
</organism>
<evidence type="ECO:0000256" key="1">
    <source>
        <dbReference type="SAM" id="Coils"/>
    </source>
</evidence>
<dbReference type="CDD" id="cd12797">
    <property type="entry name" value="M23_peptidase"/>
    <property type="match status" value="1"/>
</dbReference>
<feature type="domain" description="M23ase beta-sheet core" evidence="3">
    <location>
        <begin position="204"/>
        <end position="301"/>
    </location>
</feature>
<dbReference type="Proteomes" id="UP000179334">
    <property type="component" value="Unassembled WGS sequence"/>
</dbReference>
<evidence type="ECO:0000313" key="5">
    <source>
        <dbReference type="Proteomes" id="UP000179334"/>
    </source>
</evidence>
<dbReference type="AlphaFoldDB" id="A0A1F6T7S1"/>
<dbReference type="Pfam" id="PF01551">
    <property type="entry name" value="Peptidase_M23"/>
    <property type="match status" value="1"/>
</dbReference>
<dbReference type="EMBL" id="MFSR01000003">
    <property type="protein sequence ID" value="OGI41095.1"/>
    <property type="molecule type" value="Genomic_DNA"/>
</dbReference>
<dbReference type="PANTHER" id="PTHR21666:SF270">
    <property type="entry name" value="MUREIN HYDROLASE ACTIVATOR ENVC"/>
    <property type="match status" value="1"/>
</dbReference>
<accession>A0A1F6T7S1</accession>
<dbReference type="FunFam" id="2.70.70.10:FF:000006">
    <property type="entry name" value="M23 family peptidase"/>
    <property type="match status" value="1"/>
</dbReference>
<dbReference type="InterPro" id="IPR011055">
    <property type="entry name" value="Dup_hybrid_motif"/>
</dbReference>